<gene>
    <name evidence="1" type="ORF">SAMN02746062_00865</name>
</gene>
<accession>A0A286E8M7</accession>
<sequence>MINQFVFFLEEKSAEIMLNEILPKILPEHIQYQFIIFEGKQDLEKRLPKRLKGWLNAEQIQFVVLRDKDSGNCLEIKENLKKICIDAGKPNTLIRIACHELESFYLGDLQAVARAFGKETLRKLQQTRKFKNPDELSNPVQELDRLVDGGYQKISGSRKIAPFMDIENNRSTSFNQLLSGIRKIANLS</sequence>
<proteinExistence type="predicted"/>
<dbReference type="InterPro" id="IPR025455">
    <property type="entry name" value="DUF4276"/>
</dbReference>
<dbReference type="Pfam" id="PF14103">
    <property type="entry name" value="DUF4276"/>
    <property type="match status" value="1"/>
</dbReference>
<dbReference type="EMBL" id="OCNF01000005">
    <property type="protein sequence ID" value="SOD67275.1"/>
    <property type="molecule type" value="Genomic_DNA"/>
</dbReference>
<keyword evidence="2" id="KW-1185">Reference proteome</keyword>
<dbReference type="AlphaFoldDB" id="A0A286E8M7"/>
<evidence type="ECO:0000313" key="2">
    <source>
        <dbReference type="Proteomes" id="UP000219669"/>
    </source>
</evidence>
<dbReference type="Proteomes" id="UP000219669">
    <property type="component" value="Unassembled WGS sequence"/>
</dbReference>
<evidence type="ECO:0000313" key="1">
    <source>
        <dbReference type="EMBL" id="SOD67275.1"/>
    </source>
</evidence>
<organism evidence="1 2">
    <name type="scientific">Alysiella filiformis DSM 16848</name>
    <dbReference type="NCBI Taxonomy" id="1120981"/>
    <lineage>
        <taxon>Bacteria</taxon>
        <taxon>Pseudomonadati</taxon>
        <taxon>Pseudomonadota</taxon>
        <taxon>Betaproteobacteria</taxon>
        <taxon>Neisseriales</taxon>
        <taxon>Neisseriaceae</taxon>
        <taxon>Alysiella</taxon>
    </lineage>
</organism>
<name>A0A286E8M7_9NEIS</name>
<evidence type="ECO:0008006" key="3">
    <source>
        <dbReference type="Google" id="ProtNLM"/>
    </source>
</evidence>
<dbReference type="RefSeq" id="WP_224446393.1">
    <property type="nucleotide sequence ID" value="NZ_CP083931.1"/>
</dbReference>
<protein>
    <recommendedName>
        <fullName evidence="3">DUF4276 family protein</fullName>
    </recommendedName>
</protein>
<reference evidence="1 2" key="1">
    <citation type="submission" date="2017-09" db="EMBL/GenBank/DDBJ databases">
        <authorList>
            <person name="Ehlers B."/>
            <person name="Leendertz F.H."/>
        </authorList>
    </citation>
    <scope>NUCLEOTIDE SEQUENCE [LARGE SCALE GENOMIC DNA]</scope>
    <source>
        <strain evidence="1 2">DSM 16848</strain>
    </source>
</reference>